<accession>A0A4U2Z6I6</accession>
<dbReference type="Pfam" id="PF03473">
    <property type="entry name" value="MOSC"/>
    <property type="match status" value="1"/>
</dbReference>
<protein>
    <submittedName>
        <fullName evidence="2">MOSC domain-containing protein</fullName>
    </submittedName>
</protein>
<gene>
    <name evidence="2" type="ORF">FCU45_04865</name>
</gene>
<dbReference type="EMBL" id="SZPX01000003">
    <property type="protein sequence ID" value="TKI69946.1"/>
    <property type="molecule type" value="Genomic_DNA"/>
</dbReference>
<comment type="caution">
    <text evidence="2">The sequence shown here is derived from an EMBL/GenBank/DDBJ whole genome shotgun (WGS) entry which is preliminary data.</text>
</comment>
<sequence length="236" mass="26512">MSKKLGNLLFVKVGKVTKNKKLTSEKEFESGIKKYPVASAFMTKTGFRGDEVADLIHHGGETKAVLFFSTKTYEKLNRLSGNSFTYDDVAHYGENLLVDSIDESDICVGDILKVGDAIFEVSQPRQPCWKLSANTATKPITSIIYNNGLTGWYARVIQEGELKKGDDIELIKRAYPELSIEALNRVIVDPFSDKEVTLQAIKCPVLGEQFRDSLKGRAKLNDPKNEPFWYHSEPEE</sequence>
<dbReference type="InterPro" id="IPR052353">
    <property type="entry name" value="Benzoxazolinone_Detox_Enz"/>
</dbReference>
<evidence type="ECO:0000313" key="2">
    <source>
        <dbReference type="EMBL" id="TKI69946.1"/>
    </source>
</evidence>
<dbReference type="PROSITE" id="PS51340">
    <property type="entry name" value="MOSC"/>
    <property type="match status" value="1"/>
</dbReference>
<dbReference type="InterPro" id="IPR005302">
    <property type="entry name" value="MoCF_Sase_C"/>
</dbReference>
<dbReference type="GO" id="GO:0003824">
    <property type="term" value="F:catalytic activity"/>
    <property type="evidence" value="ECO:0007669"/>
    <property type="project" value="InterPro"/>
</dbReference>
<evidence type="ECO:0000259" key="1">
    <source>
        <dbReference type="PROSITE" id="PS51340"/>
    </source>
</evidence>
<dbReference type="OrthoDB" id="9786134at2"/>
<dbReference type="RefSeq" id="WP_137012860.1">
    <property type="nucleotide sequence ID" value="NZ_SZPX01000003.1"/>
</dbReference>
<evidence type="ECO:0000313" key="3">
    <source>
        <dbReference type="Proteomes" id="UP000309561"/>
    </source>
</evidence>
<organism evidence="2 3">
    <name type="scientific">Sulfurimonas crateris</name>
    <dbReference type="NCBI Taxonomy" id="2574727"/>
    <lineage>
        <taxon>Bacteria</taxon>
        <taxon>Pseudomonadati</taxon>
        <taxon>Campylobacterota</taxon>
        <taxon>Epsilonproteobacteria</taxon>
        <taxon>Campylobacterales</taxon>
        <taxon>Sulfurimonadaceae</taxon>
        <taxon>Sulfurimonas</taxon>
    </lineage>
</organism>
<dbReference type="InterPro" id="IPR011037">
    <property type="entry name" value="Pyrv_Knase-like_insert_dom_sf"/>
</dbReference>
<keyword evidence="3" id="KW-1185">Reference proteome</keyword>
<dbReference type="PANTHER" id="PTHR30212">
    <property type="entry name" value="PROTEIN YIIM"/>
    <property type="match status" value="1"/>
</dbReference>
<dbReference type="AlphaFoldDB" id="A0A4U2Z6I6"/>
<dbReference type="GO" id="GO:0030170">
    <property type="term" value="F:pyridoxal phosphate binding"/>
    <property type="evidence" value="ECO:0007669"/>
    <property type="project" value="InterPro"/>
</dbReference>
<feature type="domain" description="MOSC" evidence="1">
    <location>
        <begin position="34"/>
        <end position="171"/>
    </location>
</feature>
<dbReference type="Proteomes" id="UP000309561">
    <property type="component" value="Unassembled WGS sequence"/>
</dbReference>
<dbReference type="Gene3D" id="2.40.33.20">
    <property type="entry name" value="PK beta-barrel domain-like"/>
    <property type="match status" value="1"/>
</dbReference>
<reference evidence="2 3" key="1">
    <citation type="submission" date="2019-04" db="EMBL/GenBank/DDBJ databases">
        <title>Sulfurimonas crateris sp. nov. a facultative anaerobic sulfur-oxidizing chemolithautotrophic bacterium isolated from a terrestrial mud vulcano.</title>
        <authorList>
            <person name="Ratnikova N.M."/>
            <person name="Slobodkin A.I."/>
            <person name="Merkel A.Y."/>
            <person name="Novikov A."/>
            <person name="Bonch-Osmolovskaya E.A."/>
            <person name="Slobodkina G.B."/>
        </authorList>
    </citation>
    <scope>NUCLEOTIDE SEQUENCE [LARGE SCALE GENOMIC DNA]</scope>
    <source>
        <strain evidence="2 3">SN118</strain>
    </source>
</reference>
<dbReference type="SUPFAM" id="SSF50800">
    <property type="entry name" value="PK beta-barrel domain-like"/>
    <property type="match status" value="1"/>
</dbReference>
<dbReference type="PANTHER" id="PTHR30212:SF2">
    <property type="entry name" value="PROTEIN YIIM"/>
    <property type="match status" value="1"/>
</dbReference>
<name>A0A4U2Z6I6_9BACT</name>
<dbReference type="GO" id="GO:0030151">
    <property type="term" value="F:molybdenum ion binding"/>
    <property type="evidence" value="ECO:0007669"/>
    <property type="project" value="InterPro"/>
</dbReference>
<proteinExistence type="predicted"/>